<feature type="domain" description="NB-ARC" evidence="2">
    <location>
        <begin position="75"/>
        <end position="235"/>
    </location>
</feature>
<dbReference type="InterPro" id="IPR027417">
    <property type="entry name" value="P-loop_NTPase"/>
</dbReference>
<feature type="repeat" description="TPR" evidence="1">
    <location>
        <begin position="627"/>
        <end position="660"/>
    </location>
</feature>
<accession>A0ABP5B8V9</accession>
<dbReference type="InterPro" id="IPR011990">
    <property type="entry name" value="TPR-like_helical_dom_sf"/>
</dbReference>
<dbReference type="Gene3D" id="3.40.50.300">
    <property type="entry name" value="P-loop containing nucleotide triphosphate hydrolases"/>
    <property type="match status" value="1"/>
</dbReference>
<keyword evidence="4" id="KW-1185">Reference proteome</keyword>
<dbReference type="Gene3D" id="1.25.40.10">
    <property type="entry name" value="Tetratricopeptide repeat domain"/>
    <property type="match status" value="1"/>
</dbReference>
<evidence type="ECO:0000259" key="2">
    <source>
        <dbReference type="Pfam" id="PF00931"/>
    </source>
</evidence>
<organism evidence="3 4">
    <name type="scientific">Amycolatopsis minnesotensis</name>
    <dbReference type="NCBI Taxonomy" id="337894"/>
    <lineage>
        <taxon>Bacteria</taxon>
        <taxon>Bacillati</taxon>
        <taxon>Actinomycetota</taxon>
        <taxon>Actinomycetes</taxon>
        <taxon>Pseudonocardiales</taxon>
        <taxon>Pseudonocardiaceae</taxon>
        <taxon>Amycolatopsis</taxon>
    </lineage>
</organism>
<sequence>MKDRGTRSGTLAVMVGTSEGHNLINGDVAGNAVQARGIGTVVLEHPARPSTVPRQLPAASPLFTGREAELAQLTSALEDKLGQGSTVVISALAGAGGIGKTWLALHWADQNAERFPDGQLFVDLRGFDPSDEPMPAHEAVRGFLDALGVAPDNIPSERSAQVGLYRSLVATRQMLIVLDNARDSDHITPLLPGGSQCTVLVTSRDRMAGLISQHSALPVTVEALDEQQSHALLARRLDDARLAAEPAAVAELVRSCAGLPLALSIVAGRAILDPHVPLADLAAELRDTATRLQALDDGTPTTSLETVLSWSYRALTAEQATVFTLLGAAPGPDISLLAAANLAGTPGPQTRMILRSLERVSLIQQHAPQRYRMHDLVRLYAARQTEPTAEAQGLRRLVTFACHTAHAADLCIAPSHTPIELDELVPGCAPRPLADRDDAWAWLTTERVNLMATLQLAAKKGWDSAVWQLAWALTTVQLRQGHLQDNQAAWKTGLAASAHLPDVRLRTRAYRHCGRAAALLGQHDDALRYLQDGISWAHAHSDQLGEAHTHRALAVAWDQRGEPQQALKHAERAFRLYEQLGSPVSSAHALNEIGWYTAKLGNLDHAHRHCTRALEQCRSRQDRSGEATTLLSLGYIAHQTGDTDHAINTYRHSLSLYRELGDAASEATTLDFLGDAFENRDTVAAREAWEQALELFQSQHRTEDAGRVRQKISTVS</sequence>
<evidence type="ECO:0000313" key="4">
    <source>
        <dbReference type="Proteomes" id="UP001501116"/>
    </source>
</evidence>
<dbReference type="InterPro" id="IPR002182">
    <property type="entry name" value="NB-ARC"/>
</dbReference>
<dbReference type="Pfam" id="PF00931">
    <property type="entry name" value="NB-ARC"/>
    <property type="match status" value="1"/>
</dbReference>
<dbReference type="SMART" id="SM00028">
    <property type="entry name" value="TPR"/>
    <property type="match status" value="4"/>
</dbReference>
<dbReference type="InterPro" id="IPR019734">
    <property type="entry name" value="TPR_rpt"/>
</dbReference>
<name>A0ABP5B8V9_9PSEU</name>
<evidence type="ECO:0000256" key="1">
    <source>
        <dbReference type="PROSITE-ProRule" id="PRU00339"/>
    </source>
</evidence>
<keyword evidence="1" id="KW-0802">TPR repeat</keyword>
<proteinExistence type="predicted"/>
<dbReference type="Pfam" id="PF13424">
    <property type="entry name" value="TPR_12"/>
    <property type="match status" value="1"/>
</dbReference>
<dbReference type="PANTHER" id="PTHR47691">
    <property type="entry name" value="REGULATOR-RELATED"/>
    <property type="match status" value="1"/>
</dbReference>
<protein>
    <recommendedName>
        <fullName evidence="2">NB-ARC domain-containing protein</fullName>
    </recommendedName>
</protein>
<dbReference type="PRINTS" id="PR00364">
    <property type="entry name" value="DISEASERSIST"/>
</dbReference>
<reference evidence="4" key="1">
    <citation type="journal article" date="2019" name="Int. J. Syst. Evol. Microbiol.">
        <title>The Global Catalogue of Microorganisms (GCM) 10K type strain sequencing project: providing services to taxonomists for standard genome sequencing and annotation.</title>
        <authorList>
            <consortium name="The Broad Institute Genomics Platform"/>
            <consortium name="The Broad Institute Genome Sequencing Center for Infectious Disease"/>
            <person name="Wu L."/>
            <person name="Ma J."/>
        </authorList>
    </citation>
    <scope>NUCLEOTIDE SEQUENCE [LARGE SCALE GENOMIC DNA]</scope>
    <source>
        <strain evidence="4">JCM 14545</strain>
    </source>
</reference>
<dbReference type="PROSITE" id="PS50005">
    <property type="entry name" value="TPR"/>
    <property type="match status" value="1"/>
</dbReference>
<dbReference type="SUPFAM" id="SSF48452">
    <property type="entry name" value="TPR-like"/>
    <property type="match status" value="1"/>
</dbReference>
<gene>
    <name evidence="3" type="ORF">GCM10009754_00510</name>
</gene>
<evidence type="ECO:0000313" key="3">
    <source>
        <dbReference type="EMBL" id="GAA1937376.1"/>
    </source>
</evidence>
<dbReference type="EMBL" id="BAAANN010000001">
    <property type="protein sequence ID" value="GAA1937376.1"/>
    <property type="molecule type" value="Genomic_DNA"/>
</dbReference>
<dbReference type="PANTHER" id="PTHR47691:SF3">
    <property type="entry name" value="HTH-TYPE TRANSCRIPTIONAL REGULATOR RV0890C-RELATED"/>
    <property type="match status" value="1"/>
</dbReference>
<dbReference type="SUPFAM" id="SSF52540">
    <property type="entry name" value="P-loop containing nucleoside triphosphate hydrolases"/>
    <property type="match status" value="1"/>
</dbReference>
<dbReference type="Proteomes" id="UP001501116">
    <property type="component" value="Unassembled WGS sequence"/>
</dbReference>
<comment type="caution">
    <text evidence="3">The sequence shown here is derived from an EMBL/GenBank/DDBJ whole genome shotgun (WGS) entry which is preliminary data.</text>
</comment>